<protein>
    <submittedName>
        <fullName evidence="2">Trihelix transcription factor DF1-like</fullName>
    </submittedName>
</protein>
<accession>A0ABD1FNX8</accession>
<dbReference type="Proteomes" id="UP001567538">
    <property type="component" value="Unassembled WGS sequence"/>
</dbReference>
<dbReference type="PANTHER" id="PTHR21654">
    <property type="entry name" value="FI21293P1"/>
    <property type="match status" value="1"/>
</dbReference>
<evidence type="ECO:0000256" key="1">
    <source>
        <dbReference type="SAM" id="MobiDB-lite"/>
    </source>
</evidence>
<evidence type="ECO:0000313" key="3">
    <source>
        <dbReference type="Proteomes" id="UP001567538"/>
    </source>
</evidence>
<dbReference type="AlphaFoldDB" id="A0ABD1FNX8"/>
<sequence length="291" mass="33269">MHSGFEIPGIHHPPQPDNPLLLTMNPTHILDQIHSLPTSQNLDHHHPGTAAYFPQLNFKLGFNETRGDANLLRGSEQYELPEARQSSLGMLHSQFWEPLPAQVSNENSDMRQREALTTCLDAKSRLHFSELEAIYKRETTQTAPNSTPLPPLPAVNEEESSRTFKETKKTKRRKKKTADPQVISPMAEFFENLVKQVVDHQENLQKKFTEVIDRLSEERRAREDAWRSQEVAHFEREAAARAHEKAMEKSREAMIVSYLEKITGQRINLPDTSYGSICGGGDEIRLDLDRN</sequence>
<dbReference type="PANTHER" id="PTHR21654:SF31">
    <property type="entry name" value="OS02G0104500 PROTEIN"/>
    <property type="match status" value="1"/>
</dbReference>
<comment type="caution">
    <text evidence="2">The sequence shown here is derived from an EMBL/GenBank/DDBJ whole genome shotgun (WGS) entry which is preliminary data.</text>
</comment>
<reference evidence="2 3" key="1">
    <citation type="submission" date="2024-06" db="EMBL/GenBank/DDBJ databases">
        <title>A chromosome level genome sequence of Diviner's sage (Salvia divinorum).</title>
        <authorList>
            <person name="Ford S.A."/>
            <person name="Ro D.-K."/>
            <person name="Ness R.W."/>
            <person name="Phillips M.A."/>
        </authorList>
    </citation>
    <scope>NUCLEOTIDE SEQUENCE [LARGE SCALE GENOMIC DNA]</scope>
    <source>
        <strain evidence="2">SAF-2024a</strain>
        <tissue evidence="2">Leaf</tissue>
    </source>
</reference>
<proteinExistence type="predicted"/>
<dbReference type="EMBL" id="JBEAFC010000014">
    <property type="protein sequence ID" value="KAL1532614.1"/>
    <property type="molecule type" value="Genomic_DNA"/>
</dbReference>
<evidence type="ECO:0000313" key="2">
    <source>
        <dbReference type="EMBL" id="KAL1532614.1"/>
    </source>
</evidence>
<name>A0ABD1FNX8_SALDI</name>
<keyword evidence="3" id="KW-1185">Reference proteome</keyword>
<gene>
    <name evidence="2" type="ORF">AAHA92_32601</name>
</gene>
<feature type="region of interest" description="Disordered" evidence="1">
    <location>
        <begin position="139"/>
        <end position="179"/>
    </location>
</feature>
<organism evidence="2 3">
    <name type="scientific">Salvia divinorum</name>
    <name type="common">Maria pastora</name>
    <name type="synonym">Diviner's sage</name>
    <dbReference type="NCBI Taxonomy" id="28513"/>
    <lineage>
        <taxon>Eukaryota</taxon>
        <taxon>Viridiplantae</taxon>
        <taxon>Streptophyta</taxon>
        <taxon>Embryophyta</taxon>
        <taxon>Tracheophyta</taxon>
        <taxon>Spermatophyta</taxon>
        <taxon>Magnoliopsida</taxon>
        <taxon>eudicotyledons</taxon>
        <taxon>Gunneridae</taxon>
        <taxon>Pentapetalae</taxon>
        <taxon>asterids</taxon>
        <taxon>lamiids</taxon>
        <taxon>Lamiales</taxon>
        <taxon>Lamiaceae</taxon>
        <taxon>Nepetoideae</taxon>
        <taxon>Mentheae</taxon>
        <taxon>Salviinae</taxon>
        <taxon>Salvia</taxon>
        <taxon>Salvia subgen. Calosphace</taxon>
    </lineage>
</organism>